<dbReference type="InterPro" id="IPR017946">
    <property type="entry name" value="PLC-like_Pdiesterase_TIM-brl"/>
</dbReference>
<evidence type="ECO:0000313" key="2">
    <source>
        <dbReference type="EMBL" id="RGT57873.1"/>
    </source>
</evidence>
<gene>
    <name evidence="2" type="ORF">DWX20_02135</name>
</gene>
<name>A0A412PIB2_9FIRM</name>
<evidence type="ECO:0000313" key="3">
    <source>
        <dbReference type="Proteomes" id="UP000284731"/>
    </source>
</evidence>
<dbReference type="EMBL" id="QRWX01000001">
    <property type="protein sequence ID" value="RGT57873.1"/>
    <property type="molecule type" value="Genomic_DNA"/>
</dbReference>
<dbReference type="GO" id="GO:0008081">
    <property type="term" value="F:phosphoric diester hydrolase activity"/>
    <property type="evidence" value="ECO:0007669"/>
    <property type="project" value="InterPro"/>
</dbReference>
<dbReference type="Proteomes" id="UP000284731">
    <property type="component" value="Unassembled WGS sequence"/>
</dbReference>
<dbReference type="AlphaFoldDB" id="A0A412PIB2"/>
<dbReference type="SUPFAM" id="SSF51695">
    <property type="entry name" value="PLC-like phosphodiesterases"/>
    <property type="match status" value="1"/>
</dbReference>
<evidence type="ECO:0000259" key="1">
    <source>
        <dbReference type="PROSITE" id="PS51704"/>
    </source>
</evidence>
<dbReference type="InterPro" id="IPR030395">
    <property type="entry name" value="GP_PDE_dom"/>
</dbReference>
<reference evidence="2 3" key="1">
    <citation type="submission" date="2018-08" db="EMBL/GenBank/DDBJ databases">
        <title>A genome reference for cultivated species of the human gut microbiota.</title>
        <authorList>
            <person name="Zou Y."/>
            <person name="Xue W."/>
            <person name="Luo G."/>
        </authorList>
    </citation>
    <scope>NUCLEOTIDE SEQUENCE [LARGE SCALE GENOMIC DNA]</scope>
    <source>
        <strain evidence="2 3">AF18-46</strain>
    </source>
</reference>
<sequence>MIVIIILVSICLLYLWMIHPQNLKDEKWEGFRHYYYAHRGLHDSQSNIPENSMAAFLKAVENGYGIELDVQLTKDGIPVIFHDGKTGRLLRDEKGAVVNKVLTELTLEELERYHLLASEEKVPLFEDVLKLVDGKVPLIVELKVANSSTDTNGLCSKADLLLQKYHGLYCVESFHPACVNWYRKNRPEIIRGQLAERPNTQAKGKMCIAMTIMQYLLTNFITRPNFIAYNHHNRHNLSRMLCHCLFKNPAVAWTIRSKEELEDNCKYFDYFVFEHFIPNSKSSSEEQ</sequence>
<dbReference type="Gene3D" id="3.20.20.190">
    <property type="entry name" value="Phosphatidylinositol (PI) phosphodiesterase"/>
    <property type="match status" value="1"/>
</dbReference>
<dbReference type="Pfam" id="PF03009">
    <property type="entry name" value="GDPD"/>
    <property type="match status" value="1"/>
</dbReference>
<comment type="caution">
    <text evidence="2">The sequence shown here is derived from an EMBL/GenBank/DDBJ whole genome shotgun (WGS) entry which is preliminary data.</text>
</comment>
<dbReference type="PROSITE" id="PS51704">
    <property type="entry name" value="GP_PDE"/>
    <property type="match status" value="1"/>
</dbReference>
<feature type="domain" description="GP-PDE" evidence="1">
    <location>
        <begin position="33"/>
        <end position="287"/>
    </location>
</feature>
<dbReference type="GO" id="GO:0006629">
    <property type="term" value="P:lipid metabolic process"/>
    <property type="evidence" value="ECO:0007669"/>
    <property type="project" value="InterPro"/>
</dbReference>
<dbReference type="PANTHER" id="PTHR46211">
    <property type="entry name" value="GLYCEROPHOSPHORYL DIESTER PHOSPHODIESTERASE"/>
    <property type="match status" value="1"/>
</dbReference>
<proteinExistence type="predicted"/>
<organism evidence="2 3">
    <name type="scientific">Solobacterium moorei</name>
    <dbReference type="NCBI Taxonomy" id="102148"/>
    <lineage>
        <taxon>Bacteria</taxon>
        <taxon>Bacillati</taxon>
        <taxon>Bacillota</taxon>
        <taxon>Erysipelotrichia</taxon>
        <taxon>Erysipelotrichales</taxon>
        <taxon>Erysipelotrichaceae</taxon>
        <taxon>Solobacterium</taxon>
    </lineage>
</organism>
<protein>
    <submittedName>
        <fullName evidence="2">Glycerophosphodiester phosphodiesterase</fullName>
    </submittedName>
</protein>
<accession>A0A412PIB2</accession>
<dbReference type="RefSeq" id="WP_118764299.1">
    <property type="nucleotide sequence ID" value="NZ_CABJCF010000001.1"/>
</dbReference>
<dbReference type="PANTHER" id="PTHR46211:SF1">
    <property type="entry name" value="GLYCEROPHOSPHODIESTER PHOSPHODIESTERASE, CYTOPLASMIC"/>
    <property type="match status" value="1"/>
</dbReference>